<dbReference type="Gene3D" id="3.30.70.1990">
    <property type="match status" value="1"/>
</dbReference>
<dbReference type="SUPFAM" id="SSF51905">
    <property type="entry name" value="FAD/NAD(P)-binding domain"/>
    <property type="match status" value="1"/>
</dbReference>
<feature type="domain" description="Amine oxidase" evidence="1">
    <location>
        <begin position="16"/>
        <end position="404"/>
    </location>
</feature>
<dbReference type="AlphaFoldDB" id="A0A9Q4ACU7"/>
<dbReference type="PRINTS" id="PR00419">
    <property type="entry name" value="ADXRDTASE"/>
</dbReference>
<keyword evidence="3" id="KW-1185">Reference proteome</keyword>
<organism evidence="2 3">
    <name type="scientific">Anaerosalibacter bizertensis</name>
    <dbReference type="NCBI Taxonomy" id="932217"/>
    <lineage>
        <taxon>Bacteria</taxon>
        <taxon>Bacillati</taxon>
        <taxon>Bacillota</taxon>
        <taxon>Tissierellia</taxon>
        <taxon>Tissierellales</taxon>
        <taxon>Sporanaerobacteraceae</taxon>
        <taxon>Anaerosalibacter</taxon>
    </lineage>
</organism>
<dbReference type="InterPro" id="IPR002937">
    <property type="entry name" value="Amino_oxidase"/>
</dbReference>
<dbReference type="InterPro" id="IPR050464">
    <property type="entry name" value="Zeta_carotene_desat/Oxidored"/>
</dbReference>
<dbReference type="RefSeq" id="WP_226808183.1">
    <property type="nucleotide sequence ID" value="NZ_JAJBNW010000034.1"/>
</dbReference>
<dbReference type="Gene3D" id="1.10.405.20">
    <property type="match status" value="1"/>
</dbReference>
<dbReference type="GO" id="GO:0016491">
    <property type="term" value="F:oxidoreductase activity"/>
    <property type="evidence" value="ECO:0007669"/>
    <property type="project" value="InterPro"/>
</dbReference>
<sequence>MVDKDKKIGIIGAGASGLSTAYFLENKGYRNVTVLEKGTRVGGKCFTIKYNDKTYELGAMMAVPSHLNILELMNKVGMERNGPVLYRGFFTPDGEKTQQIKNEEVVEFQRQFSRLPSILNKYNKILEPGLSKVHPDLYRPFKEWCIKNDIPLMEKVYGPPFTAFGYGYLDEIPAAYVLKFLDWETLTSFIEVTHLITWREGIQELWERIASELNDIRLSSEVKSIERKDKVIVNTDLETLEFDNIILTCPLDESIYFMDTSQKEKDLFKNIKYTKFNVFAYSIEGLPKVSGYIPHHLPSNMLGHVLVWYYRWQDMAYNDLITVYALGNDEIDESKCKAIVEEDLRRLGAKINRLHIHKSWKYFPHVDSETMAEGFYDKLEDLQSVNNTYYGGEIMSFSSIEQCIAYSKYLVNKFF</sequence>
<reference evidence="2" key="1">
    <citation type="submission" date="2022-01" db="EMBL/GenBank/DDBJ databases">
        <title>Collection of gut derived symbiotic bacterial strains cultured from healthy donors.</title>
        <authorList>
            <person name="Lin H."/>
            <person name="Kohout C."/>
            <person name="Waligurski E."/>
            <person name="Pamer E.G."/>
        </authorList>
    </citation>
    <scope>NUCLEOTIDE SEQUENCE</scope>
    <source>
        <strain evidence="2">MSK.14.39</strain>
    </source>
</reference>
<dbReference type="Gene3D" id="3.50.50.60">
    <property type="entry name" value="FAD/NAD(P)-binding domain"/>
    <property type="match status" value="1"/>
</dbReference>
<comment type="caution">
    <text evidence="2">The sequence shown here is derived from an EMBL/GenBank/DDBJ whole genome shotgun (WGS) entry which is preliminary data.</text>
</comment>
<gene>
    <name evidence="2" type="ORF">L0P62_08785</name>
</gene>
<dbReference type="Proteomes" id="UP001108123">
    <property type="component" value="Unassembled WGS sequence"/>
</dbReference>
<accession>A0A9Q4ACU7</accession>
<proteinExistence type="predicted"/>
<evidence type="ECO:0000313" key="3">
    <source>
        <dbReference type="Proteomes" id="UP001108123"/>
    </source>
</evidence>
<evidence type="ECO:0000313" key="2">
    <source>
        <dbReference type="EMBL" id="MCG4565543.1"/>
    </source>
</evidence>
<dbReference type="Pfam" id="PF01593">
    <property type="entry name" value="Amino_oxidase"/>
    <property type="match status" value="1"/>
</dbReference>
<name>A0A9Q4ACU7_9FIRM</name>
<dbReference type="InterPro" id="IPR036188">
    <property type="entry name" value="FAD/NAD-bd_sf"/>
</dbReference>
<dbReference type="EMBL" id="JAKNID010000036">
    <property type="protein sequence ID" value="MCG4565543.1"/>
    <property type="molecule type" value="Genomic_DNA"/>
</dbReference>
<dbReference type="PANTHER" id="PTHR42923">
    <property type="entry name" value="PROTOPORPHYRINOGEN OXIDASE"/>
    <property type="match status" value="1"/>
</dbReference>
<protein>
    <submittedName>
        <fullName evidence="2">FAD-dependent oxidoreductase</fullName>
    </submittedName>
</protein>
<evidence type="ECO:0000259" key="1">
    <source>
        <dbReference type="Pfam" id="PF01593"/>
    </source>
</evidence>